<keyword evidence="3" id="KW-1185">Reference proteome</keyword>
<dbReference type="AlphaFoldDB" id="A0A433PN51"/>
<gene>
    <name evidence="2" type="ORF">BC938DRAFT_475871</name>
</gene>
<feature type="non-terminal residue" evidence="2">
    <location>
        <position position="130"/>
    </location>
</feature>
<evidence type="ECO:0000313" key="3">
    <source>
        <dbReference type="Proteomes" id="UP000274822"/>
    </source>
</evidence>
<dbReference type="EMBL" id="RBNJ01021991">
    <property type="protein sequence ID" value="RUS18892.1"/>
    <property type="molecule type" value="Genomic_DNA"/>
</dbReference>
<feature type="compositionally biased region" description="Basic and acidic residues" evidence="1">
    <location>
        <begin position="37"/>
        <end position="46"/>
    </location>
</feature>
<feature type="region of interest" description="Disordered" evidence="1">
    <location>
        <begin position="37"/>
        <end position="91"/>
    </location>
</feature>
<organism evidence="2 3">
    <name type="scientific">Jimgerdemannia flammicorona</name>
    <dbReference type="NCBI Taxonomy" id="994334"/>
    <lineage>
        <taxon>Eukaryota</taxon>
        <taxon>Fungi</taxon>
        <taxon>Fungi incertae sedis</taxon>
        <taxon>Mucoromycota</taxon>
        <taxon>Mucoromycotina</taxon>
        <taxon>Endogonomycetes</taxon>
        <taxon>Endogonales</taxon>
        <taxon>Endogonaceae</taxon>
        <taxon>Jimgerdemannia</taxon>
    </lineage>
</organism>
<reference evidence="2 3" key="1">
    <citation type="journal article" date="2018" name="New Phytol.">
        <title>Phylogenomics of Endogonaceae and evolution of mycorrhizas within Mucoromycota.</title>
        <authorList>
            <person name="Chang Y."/>
            <person name="Desiro A."/>
            <person name="Na H."/>
            <person name="Sandor L."/>
            <person name="Lipzen A."/>
            <person name="Clum A."/>
            <person name="Barry K."/>
            <person name="Grigoriev I.V."/>
            <person name="Martin F.M."/>
            <person name="Stajich J.E."/>
            <person name="Smith M.E."/>
            <person name="Bonito G."/>
            <person name="Spatafora J.W."/>
        </authorList>
    </citation>
    <scope>NUCLEOTIDE SEQUENCE [LARGE SCALE GENOMIC DNA]</scope>
    <source>
        <strain evidence="2 3">AD002</strain>
    </source>
</reference>
<proteinExistence type="predicted"/>
<evidence type="ECO:0000313" key="2">
    <source>
        <dbReference type="EMBL" id="RUS18892.1"/>
    </source>
</evidence>
<comment type="caution">
    <text evidence="2">The sequence shown here is derived from an EMBL/GenBank/DDBJ whole genome shotgun (WGS) entry which is preliminary data.</text>
</comment>
<accession>A0A433PN51</accession>
<dbReference type="Proteomes" id="UP000274822">
    <property type="component" value="Unassembled WGS sequence"/>
</dbReference>
<protein>
    <submittedName>
        <fullName evidence="2">Uncharacterized protein</fullName>
    </submittedName>
</protein>
<name>A0A433PN51_9FUNG</name>
<sequence length="130" mass="14979">MKRSVFSARRIPGQIRLPACSSRYCRGSCRWCYGPRRDEEEQERRVPLPPSSKGVLPVFGHAGGYNRHRLPRSHPHPGQSPRGTRPGVRRAHRRRLFPEAYDEPQLHYISAIVANIKGIIYREFAPLPFP</sequence>
<evidence type="ECO:0000256" key="1">
    <source>
        <dbReference type="SAM" id="MobiDB-lite"/>
    </source>
</evidence>
<feature type="compositionally biased region" description="Basic residues" evidence="1">
    <location>
        <begin position="66"/>
        <end position="75"/>
    </location>
</feature>